<accession>A5ADI1</accession>
<proteinExistence type="predicted"/>
<feature type="compositionally biased region" description="Basic and acidic residues" evidence="1">
    <location>
        <begin position="1"/>
        <end position="17"/>
    </location>
</feature>
<organism evidence="2">
    <name type="scientific">Vitis vinifera</name>
    <name type="common">Grape</name>
    <dbReference type="NCBI Taxonomy" id="29760"/>
    <lineage>
        <taxon>Eukaryota</taxon>
        <taxon>Viridiplantae</taxon>
        <taxon>Streptophyta</taxon>
        <taxon>Embryophyta</taxon>
        <taxon>Tracheophyta</taxon>
        <taxon>Spermatophyta</taxon>
        <taxon>Magnoliopsida</taxon>
        <taxon>eudicotyledons</taxon>
        <taxon>Gunneridae</taxon>
        <taxon>Pentapetalae</taxon>
        <taxon>rosids</taxon>
        <taxon>Vitales</taxon>
        <taxon>Vitaceae</taxon>
        <taxon>Viteae</taxon>
        <taxon>Vitis</taxon>
    </lineage>
</organism>
<feature type="region of interest" description="Disordered" evidence="1">
    <location>
        <begin position="1"/>
        <end position="32"/>
    </location>
</feature>
<evidence type="ECO:0000313" key="2">
    <source>
        <dbReference type="EMBL" id="CAN77819.1"/>
    </source>
</evidence>
<dbReference type="AlphaFoldDB" id="A5ADI1"/>
<reference evidence="2" key="1">
    <citation type="journal article" date="2007" name="PLoS ONE">
        <title>The first genome sequence of an elite grapevine cultivar (Pinot noir Vitis vinifera L.): coping with a highly heterozygous genome.</title>
        <authorList>
            <person name="Velasco R."/>
            <person name="Zharkikh A."/>
            <person name="Troggio M."/>
            <person name="Cartwright D.A."/>
            <person name="Cestaro A."/>
            <person name="Pruss D."/>
            <person name="Pindo M."/>
            <person name="FitzGerald L.M."/>
            <person name="Vezzulli S."/>
            <person name="Reid J."/>
            <person name="Malacarne G."/>
            <person name="Iliev D."/>
            <person name="Coppola G."/>
            <person name="Wardell B."/>
            <person name="Micheletti D."/>
            <person name="Macalma T."/>
            <person name="Facci M."/>
            <person name="Mitchell J.T."/>
            <person name="Perazzolli M."/>
            <person name="Eldredge G."/>
            <person name="Gatto P."/>
            <person name="Oyzerski R."/>
            <person name="Moretto M."/>
            <person name="Gutin N."/>
            <person name="Stefanini M."/>
            <person name="Chen Y."/>
            <person name="Segala C."/>
            <person name="Davenport C."/>
            <person name="Dematte L."/>
            <person name="Mraz A."/>
            <person name="Battilana J."/>
            <person name="Stormo K."/>
            <person name="Costa F."/>
            <person name="Tao Q."/>
            <person name="Si-Ammour A."/>
            <person name="Harkins T."/>
            <person name="Lackey A."/>
            <person name="Perbost C."/>
            <person name="Taillon B."/>
            <person name="Stella A."/>
            <person name="Solovyev V."/>
            <person name="Fawcett J.A."/>
            <person name="Sterck L."/>
            <person name="Vandepoele K."/>
            <person name="Grando S.M."/>
            <person name="Toppo S."/>
            <person name="Moser C."/>
            <person name="Lanchbury J."/>
            <person name="Bogden R."/>
            <person name="Skolnick M."/>
            <person name="Sgaramella V."/>
            <person name="Bhatnagar S.K."/>
            <person name="Fontana P."/>
            <person name="Gutin A."/>
            <person name="Van de Peer Y."/>
            <person name="Salamini F."/>
            <person name="Viola R."/>
        </authorList>
    </citation>
    <scope>NUCLEOTIDE SEQUENCE</scope>
</reference>
<protein>
    <recommendedName>
        <fullName evidence="3">DUF4283 domain-containing protein</fullName>
    </recommendedName>
</protein>
<name>A5ADI1_VITVI</name>
<sequence>MGNEREVRDEGKGDSRVGFKMANVQTHGEPAKVDVPCENGERGCRKAAAFSEAMSEKQITWGKKTICGPGKFFSLGRQMEVDLGRRPAEEGQVTEGHKELMEMGRPKSLPYKGPEVVMERSIEARAPDRGLGVSGELEREMIGSQMGSRSPAVNLTEFTNEALLEDPNGESVAMAGVFNQSSSSNEVGGAVMGPLRMIWADEREAEVLEMAGREAGVFGEKSEGVTDRILHEDMEEREEEGEPCWQSSSLAKFSRYIGMPTEGFEREILLLLKRMKERKIQKGKLDRKKRKKLKSSKFERELRKLEWIVNYIGEEGGEEGETKIQDMSKGIIRSLGVGRYLDWGAVDSRGAVGGIVVFWDNRVLDLVDIQKGVYDPIIEERKGEFLGGVGGH</sequence>
<evidence type="ECO:0008006" key="3">
    <source>
        <dbReference type="Google" id="ProtNLM"/>
    </source>
</evidence>
<evidence type="ECO:0000256" key="1">
    <source>
        <dbReference type="SAM" id="MobiDB-lite"/>
    </source>
</evidence>
<dbReference type="EMBL" id="AM423802">
    <property type="protein sequence ID" value="CAN77819.1"/>
    <property type="molecule type" value="Genomic_DNA"/>
</dbReference>
<gene>
    <name evidence="2" type="ORF">VITISV_043440</name>
</gene>